<dbReference type="EMBL" id="JALIEB010000019">
    <property type="protein sequence ID" value="MCV3273768.1"/>
    <property type="molecule type" value="Genomic_DNA"/>
</dbReference>
<feature type="non-terminal residue" evidence="1">
    <location>
        <position position="1"/>
    </location>
</feature>
<evidence type="ECO:0000313" key="1">
    <source>
        <dbReference type="EMBL" id="MCV3273768.1"/>
    </source>
</evidence>
<dbReference type="Proteomes" id="UP001208690">
    <property type="component" value="Unassembled WGS sequence"/>
</dbReference>
<dbReference type="RefSeq" id="WP_263845972.1">
    <property type="nucleotide sequence ID" value="NZ_JALIEB010000019.1"/>
</dbReference>
<accession>A0ABT3BJL7</accession>
<proteinExistence type="predicted"/>
<gene>
    <name evidence="1" type="ORF">MUB52_20230</name>
</gene>
<protein>
    <recommendedName>
        <fullName evidence="3">Transcriptional regulator</fullName>
    </recommendedName>
</protein>
<keyword evidence="2" id="KW-1185">Reference proteome</keyword>
<organism evidence="1 2">
    <name type="scientific">Roseobacter sinensis</name>
    <dbReference type="NCBI Taxonomy" id="2931391"/>
    <lineage>
        <taxon>Bacteria</taxon>
        <taxon>Pseudomonadati</taxon>
        <taxon>Pseudomonadota</taxon>
        <taxon>Alphaproteobacteria</taxon>
        <taxon>Rhodobacterales</taxon>
        <taxon>Roseobacteraceae</taxon>
        <taxon>Roseobacter</taxon>
    </lineage>
</organism>
<evidence type="ECO:0000313" key="2">
    <source>
        <dbReference type="Proteomes" id="UP001208690"/>
    </source>
</evidence>
<dbReference type="InterPro" id="IPR011990">
    <property type="entry name" value="TPR-like_helical_dom_sf"/>
</dbReference>
<evidence type="ECO:0008006" key="3">
    <source>
        <dbReference type="Google" id="ProtNLM"/>
    </source>
</evidence>
<dbReference type="SUPFAM" id="SSF48452">
    <property type="entry name" value="TPR-like"/>
    <property type="match status" value="1"/>
</dbReference>
<comment type="caution">
    <text evidence="1">The sequence shown here is derived from an EMBL/GenBank/DDBJ whole genome shotgun (WGS) entry which is preliminary data.</text>
</comment>
<name>A0ABT3BJL7_9RHOB</name>
<dbReference type="Gene3D" id="1.25.40.10">
    <property type="entry name" value="Tetratricopeptide repeat domain"/>
    <property type="match status" value="1"/>
</dbReference>
<sequence>PMSEGLPLRNRSRSNSHLLVMSPDPNVAFEFDAASHATLRLQLRSRSIATDTAGLRATLMIGSAGQQIWSQHRVIERSTQGSRHHPTIVQLGAELADALGEYLASPKRAQTAPADASCLAGIRHLFAFTPHDVAEAESLFRKAQSVESRGLYWAWLAQVRTIQRVEMYDNDLQGLRAEGEYYSARALELEPNNSMVLALCSNAEHILRMDARRGLELADRAVHINPYNPMAWWALSSSKLYAREVEQSYREALRGRYLTAKSPIRFWWDLQVFAAAMMTGRLDEAVECLKGCAAQNPNFRPPLRYLLALLAGLGDEFEAQRIIQCLLRLEPGFTVQQLLEDRQYPASLLHRAPGVDLKRVQSTSK</sequence>
<reference evidence="1 2" key="1">
    <citation type="submission" date="2022-04" db="EMBL/GenBank/DDBJ databases">
        <title>Roseobacter sp. WL0113 is a bacterium isolated from neritic sediment.</title>
        <authorList>
            <person name="Wang L."/>
            <person name="He W."/>
            <person name="Zhang D.-F."/>
        </authorList>
    </citation>
    <scope>NUCLEOTIDE SEQUENCE [LARGE SCALE GENOMIC DNA]</scope>
    <source>
        <strain evidence="1 2">WL0113</strain>
    </source>
</reference>